<comment type="similarity">
    <text evidence="3">Belongs to the flavoredoxin family.</text>
</comment>
<dbReference type="Pfam" id="PF01613">
    <property type="entry name" value="Flavin_Reduct"/>
    <property type="match status" value="1"/>
</dbReference>
<evidence type="ECO:0000256" key="1">
    <source>
        <dbReference type="ARBA" id="ARBA00001917"/>
    </source>
</evidence>
<dbReference type="EMBL" id="NEVR01000001">
    <property type="protein sequence ID" value="OZI68447.1"/>
    <property type="molecule type" value="Genomic_DNA"/>
</dbReference>
<dbReference type="Gene3D" id="2.30.110.10">
    <property type="entry name" value="Electron Transport, Fmn-binding Protein, Chain A"/>
    <property type="match status" value="1"/>
</dbReference>
<evidence type="ECO:0000313" key="6">
    <source>
        <dbReference type="EMBL" id="OZI68447.1"/>
    </source>
</evidence>
<reference evidence="6 7" key="1">
    <citation type="submission" date="2017-05" db="EMBL/GenBank/DDBJ databases">
        <title>Complete and WGS of Bordetella genogroups.</title>
        <authorList>
            <person name="Spilker T."/>
            <person name="Lipuma J."/>
        </authorList>
    </citation>
    <scope>NUCLEOTIDE SEQUENCE [LARGE SCALE GENOMIC DNA]</scope>
    <source>
        <strain evidence="6 7">AU9795</strain>
    </source>
</reference>
<proteinExistence type="inferred from homology"/>
<dbReference type="PANTHER" id="PTHR43567:SF1">
    <property type="entry name" value="FLAVOREDOXIN"/>
    <property type="match status" value="1"/>
</dbReference>
<organism evidence="5 8">
    <name type="scientific">Bordetella genomosp. 1</name>
    <dbReference type="NCBI Taxonomy" id="1395607"/>
    <lineage>
        <taxon>Bacteria</taxon>
        <taxon>Pseudomonadati</taxon>
        <taxon>Pseudomonadota</taxon>
        <taxon>Betaproteobacteria</taxon>
        <taxon>Burkholderiales</taxon>
        <taxon>Alcaligenaceae</taxon>
        <taxon>Bordetella</taxon>
    </lineage>
</organism>
<dbReference type="InterPro" id="IPR052174">
    <property type="entry name" value="Flavoredoxin"/>
</dbReference>
<accession>A0A261ST33</accession>
<evidence type="ECO:0000313" key="8">
    <source>
        <dbReference type="Proteomes" id="UP000217005"/>
    </source>
</evidence>
<dbReference type="SMART" id="SM00903">
    <property type="entry name" value="Flavin_Reduct"/>
    <property type="match status" value="1"/>
</dbReference>
<gene>
    <name evidence="6" type="ORF">CAL27_03005</name>
    <name evidence="5" type="ORF">CEG14_00330</name>
</gene>
<evidence type="ECO:0000256" key="3">
    <source>
        <dbReference type="ARBA" id="ARBA00038054"/>
    </source>
</evidence>
<dbReference type="OrthoDB" id="9792436at2"/>
<dbReference type="PANTHER" id="PTHR43567">
    <property type="entry name" value="FLAVOREDOXIN-RELATED-RELATED"/>
    <property type="match status" value="1"/>
</dbReference>
<sequence>MTAPFPTFMQPVALPRSYLLLNHGPTVLVSAAHGGEQNVMAAAWAMPLDFDPPKMLVVVDKGTHTRHLIEASGEFALCVPAREQAQATLTAGTLSGRDGDKFARSGLAPVPASIIGAPLVENCLAWLECKVIPEPHNEQRYDLFIGEVVAAWADVRAFSGNRWHFPAPERRSIHYVAGGTFFATGDAFSLADPAAPQE</sequence>
<dbReference type="GO" id="GO:0010181">
    <property type="term" value="F:FMN binding"/>
    <property type="evidence" value="ECO:0007669"/>
    <property type="project" value="InterPro"/>
</dbReference>
<evidence type="ECO:0000256" key="2">
    <source>
        <dbReference type="ARBA" id="ARBA00022630"/>
    </source>
</evidence>
<keyword evidence="2" id="KW-0285">Flavoprotein</keyword>
<evidence type="ECO:0000259" key="4">
    <source>
        <dbReference type="SMART" id="SM00903"/>
    </source>
</evidence>
<reference evidence="5 8" key="2">
    <citation type="submission" date="2017-05" db="EMBL/GenBank/DDBJ databases">
        <title>Complete and WGS of Bordetella genogroups.</title>
        <authorList>
            <person name="Spilker T."/>
            <person name="LiPuma J."/>
        </authorList>
    </citation>
    <scope>NUCLEOTIDE SEQUENCE [LARGE SCALE GENOMIC DNA]</scope>
    <source>
        <strain evidence="5 8">AU17610</strain>
    </source>
</reference>
<dbReference type="RefSeq" id="WP_094824369.1">
    <property type="nucleotide sequence ID" value="NZ_NEVL01000001.1"/>
</dbReference>
<dbReference type="InterPro" id="IPR002563">
    <property type="entry name" value="Flavin_Rdtase-like_dom"/>
</dbReference>
<name>A0A261ST33_9BORD</name>
<dbReference type="SUPFAM" id="SSF50475">
    <property type="entry name" value="FMN-binding split barrel"/>
    <property type="match status" value="1"/>
</dbReference>
<keyword evidence="7" id="KW-1185">Reference proteome</keyword>
<comment type="caution">
    <text evidence="5">The sequence shown here is derived from an EMBL/GenBank/DDBJ whole genome shotgun (WGS) entry which is preliminary data.</text>
</comment>
<evidence type="ECO:0000313" key="5">
    <source>
        <dbReference type="EMBL" id="OZI40251.1"/>
    </source>
</evidence>
<dbReference type="Proteomes" id="UP000217005">
    <property type="component" value="Unassembled WGS sequence"/>
</dbReference>
<comment type="cofactor">
    <cofactor evidence="1">
        <name>FMN</name>
        <dbReference type="ChEBI" id="CHEBI:58210"/>
    </cofactor>
</comment>
<dbReference type="Proteomes" id="UP000216354">
    <property type="component" value="Unassembled WGS sequence"/>
</dbReference>
<dbReference type="InterPro" id="IPR012349">
    <property type="entry name" value="Split_barrel_FMN-bd"/>
</dbReference>
<dbReference type="AlphaFoldDB" id="A0A261ST33"/>
<dbReference type="GO" id="GO:0016646">
    <property type="term" value="F:oxidoreductase activity, acting on the CH-NH group of donors, NAD or NADP as acceptor"/>
    <property type="evidence" value="ECO:0007669"/>
    <property type="project" value="UniProtKB-ARBA"/>
</dbReference>
<dbReference type="EMBL" id="NEVL01000001">
    <property type="protein sequence ID" value="OZI40251.1"/>
    <property type="molecule type" value="Genomic_DNA"/>
</dbReference>
<feature type="domain" description="Flavin reductase like" evidence="4">
    <location>
        <begin position="19"/>
        <end position="160"/>
    </location>
</feature>
<evidence type="ECO:0000313" key="7">
    <source>
        <dbReference type="Proteomes" id="UP000216354"/>
    </source>
</evidence>
<protein>
    <submittedName>
        <fullName evidence="5">Flavin reductase</fullName>
    </submittedName>
</protein>